<comment type="subcellular location">
    <subcellularLocation>
        <location evidence="1">Endomembrane system</location>
        <topology evidence="1">Multi-pass membrane protein</topology>
    </subcellularLocation>
</comment>
<dbReference type="GO" id="GO:0030026">
    <property type="term" value="P:intracellular manganese ion homeostasis"/>
    <property type="evidence" value="ECO:0007669"/>
    <property type="project" value="InterPro"/>
</dbReference>
<feature type="transmembrane region" description="Helical" evidence="5">
    <location>
        <begin position="209"/>
        <end position="226"/>
    </location>
</feature>
<name>A0A4Q8CZH6_9GAMM</name>
<dbReference type="CDD" id="cd02432">
    <property type="entry name" value="Nodulin-21_like_1"/>
    <property type="match status" value="1"/>
</dbReference>
<sequence length="227" mass="23527">MYRAHKEHHKSQKVGWLRAAVMGANDGVVSTAALILGVAASGSSETAILLAGSSGLVAGAMSMAAGEYVSVSSQADTQKADVEQERTALKENPEEEIEELAEIYKKRGLDDQLAREVAQQLMDKDALRAHMRDEIGITEVSGASPLAAAGSSALAFVVGAGLPLLSVWLSPAEYTQSAVAVFSVVFLMILGGLAAYTGGANVVKGTVRVTFWGAVAMAVTTGIGTLF</sequence>
<dbReference type="OrthoDB" id="9789677at2"/>
<accession>A0A4Q8CZH6</accession>
<feature type="transmembrane region" description="Helical" evidence="5">
    <location>
        <begin position="146"/>
        <end position="168"/>
    </location>
</feature>
<proteinExistence type="predicted"/>
<dbReference type="RefSeq" id="WP_130502728.1">
    <property type="nucleotide sequence ID" value="NZ_SHLI01000001.1"/>
</dbReference>
<feature type="transmembrane region" description="Helical" evidence="5">
    <location>
        <begin position="20"/>
        <end position="41"/>
    </location>
</feature>
<reference evidence="6 7" key="1">
    <citation type="submission" date="2019-02" db="EMBL/GenBank/DDBJ databases">
        <title>Genomic Encyclopedia of Type Strains, Phase IV (KMG-IV): sequencing the most valuable type-strain genomes for metagenomic binning, comparative biology and taxonomic classification.</title>
        <authorList>
            <person name="Goeker M."/>
        </authorList>
    </citation>
    <scope>NUCLEOTIDE SEQUENCE [LARGE SCALE GENOMIC DNA]</scope>
    <source>
        <strain evidence="6 7">DSM 21056</strain>
    </source>
</reference>
<evidence type="ECO:0000256" key="2">
    <source>
        <dbReference type="ARBA" id="ARBA00022692"/>
    </source>
</evidence>
<evidence type="ECO:0000256" key="4">
    <source>
        <dbReference type="ARBA" id="ARBA00023136"/>
    </source>
</evidence>
<evidence type="ECO:0000256" key="3">
    <source>
        <dbReference type="ARBA" id="ARBA00022989"/>
    </source>
</evidence>
<evidence type="ECO:0000313" key="7">
    <source>
        <dbReference type="Proteomes" id="UP000292298"/>
    </source>
</evidence>
<evidence type="ECO:0000313" key="6">
    <source>
        <dbReference type="EMBL" id="RZU98413.1"/>
    </source>
</evidence>
<keyword evidence="3 5" id="KW-1133">Transmembrane helix</keyword>
<feature type="transmembrane region" description="Helical" evidence="5">
    <location>
        <begin position="174"/>
        <end position="197"/>
    </location>
</feature>
<dbReference type="EMBL" id="SHLI01000001">
    <property type="protein sequence ID" value="RZU98413.1"/>
    <property type="molecule type" value="Genomic_DNA"/>
</dbReference>
<dbReference type="PANTHER" id="PTHR31851">
    <property type="entry name" value="FE(2+)/MN(2+) TRANSPORTER PCL1"/>
    <property type="match status" value="1"/>
</dbReference>
<evidence type="ECO:0000256" key="5">
    <source>
        <dbReference type="SAM" id="Phobius"/>
    </source>
</evidence>
<dbReference type="Proteomes" id="UP000292298">
    <property type="component" value="Unassembled WGS sequence"/>
</dbReference>
<feature type="transmembrane region" description="Helical" evidence="5">
    <location>
        <begin position="47"/>
        <end position="69"/>
    </location>
</feature>
<dbReference type="InterPro" id="IPR008217">
    <property type="entry name" value="Ccc1_fam"/>
</dbReference>
<keyword evidence="2 5" id="KW-0812">Transmembrane</keyword>
<keyword evidence="7" id="KW-1185">Reference proteome</keyword>
<dbReference type="Pfam" id="PF01988">
    <property type="entry name" value="VIT1"/>
    <property type="match status" value="1"/>
</dbReference>
<comment type="caution">
    <text evidence="6">The sequence shown here is derived from an EMBL/GenBank/DDBJ whole genome shotgun (WGS) entry which is preliminary data.</text>
</comment>
<evidence type="ECO:0000256" key="1">
    <source>
        <dbReference type="ARBA" id="ARBA00004127"/>
    </source>
</evidence>
<keyword evidence="4 5" id="KW-0472">Membrane</keyword>
<organism evidence="6 7">
    <name type="scientific">Spiribacter vilamensis</name>
    <dbReference type="NCBI Taxonomy" id="531306"/>
    <lineage>
        <taxon>Bacteria</taxon>
        <taxon>Pseudomonadati</taxon>
        <taxon>Pseudomonadota</taxon>
        <taxon>Gammaproteobacteria</taxon>
        <taxon>Chromatiales</taxon>
        <taxon>Ectothiorhodospiraceae</taxon>
        <taxon>Spiribacter</taxon>
    </lineage>
</organism>
<dbReference type="GO" id="GO:0005384">
    <property type="term" value="F:manganese ion transmembrane transporter activity"/>
    <property type="evidence" value="ECO:0007669"/>
    <property type="project" value="InterPro"/>
</dbReference>
<gene>
    <name evidence="6" type="ORF">EV698_0659</name>
</gene>
<dbReference type="AlphaFoldDB" id="A0A4Q8CZH6"/>
<dbReference type="GO" id="GO:0012505">
    <property type="term" value="C:endomembrane system"/>
    <property type="evidence" value="ECO:0007669"/>
    <property type="project" value="UniProtKB-SubCell"/>
</dbReference>
<protein>
    <submittedName>
        <fullName evidence="6">VIT1/CCC1 family predicted Fe2+/Mn2+ transporter</fullName>
    </submittedName>
</protein>